<dbReference type="KEGG" id="vg:80544993"/>
<name>A0A976YF92_9CAUD</name>
<evidence type="ECO:0000313" key="1">
    <source>
        <dbReference type="EMBL" id="UVF62442.1"/>
    </source>
</evidence>
<evidence type="ECO:0000313" key="2">
    <source>
        <dbReference type="Proteomes" id="UP001156973"/>
    </source>
</evidence>
<sequence>MTNKLINSDLGAVFSTDPAVALWTYIKSIWTTTTGYTVPASSAIKFDTKFGEMKGFFFYFIVENMPSSIKPQILGGSRYSVEEVKRIQILCIGKSAKDTKWKMEQHILSLLNSNLTGMTATYGIKVMNISEFQEIPTSETDDKITGLQPNTGFHKARSFATVRLRYELESTTA</sequence>
<reference evidence="1 2" key="1">
    <citation type="submission" date="2022-05" db="EMBL/GenBank/DDBJ databases">
        <title>Diverse viruses of marine archaea discovered using metagenomics.</title>
        <authorList>
            <person name="Zhou Y."/>
        </authorList>
    </citation>
    <scope>NUCLEOTIDE SEQUENCE [LARGE SCALE GENOMIC DNA]</scope>
    <source>
        <strain evidence="1">YSH_922147</strain>
    </source>
</reference>
<dbReference type="Proteomes" id="UP001156973">
    <property type="component" value="Segment"/>
</dbReference>
<protein>
    <submittedName>
        <fullName evidence="1">Uncharacterized protein</fullName>
    </submittedName>
</protein>
<accession>A0A976YF92</accession>
<proteinExistence type="predicted"/>
<keyword evidence="2" id="KW-1185">Reference proteome</keyword>
<dbReference type="EMBL" id="ON649701">
    <property type="protein sequence ID" value="UVF62442.1"/>
    <property type="molecule type" value="Genomic_DNA"/>
</dbReference>
<organism evidence="1 2">
    <name type="scientific">Nitrososphaeria virus YSH_922147</name>
    <dbReference type="NCBI Taxonomy" id="3071323"/>
    <lineage>
        <taxon>Viruses</taxon>
        <taxon>Duplodnaviria</taxon>
        <taxon>Heunggongvirae</taxon>
        <taxon>Uroviricota</taxon>
        <taxon>Caudoviricetes</taxon>
        <taxon>Juravirales</taxon>
        <taxon>Yangangviridae</taxon>
        <taxon>Mathaucavirus</taxon>
        <taxon>Mathaucavirus yangshanense</taxon>
    </lineage>
</organism>